<evidence type="ECO:0000256" key="8">
    <source>
        <dbReference type="ARBA" id="ARBA00022722"/>
    </source>
</evidence>
<keyword evidence="12 17" id="KW-0239">DNA-directed DNA polymerase</keyword>
<dbReference type="InterPro" id="IPR002298">
    <property type="entry name" value="DNA_polymerase_A"/>
</dbReference>
<evidence type="ECO:0000256" key="4">
    <source>
        <dbReference type="ARBA" id="ARBA00020311"/>
    </source>
</evidence>
<dbReference type="InterPro" id="IPR043502">
    <property type="entry name" value="DNA/RNA_pol_sf"/>
</dbReference>
<dbReference type="KEGG" id="cid:P73_0767"/>
<dbReference type="CDD" id="cd06139">
    <property type="entry name" value="DNA_polA_I_Ecoli_like_exo"/>
    <property type="match status" value="1"/>
</dbReference>
<evidence type="ECO:0000259" key="18">
    <source>
        <dbReference type="SMART" id="SM00474"/>
    </source>
</evidence>
<dbReference type="SMART" id="SM00474">
    <property type="entry name" value="35EXOc"/>
    <property type="match status" value="1"/>
</dbReference>
<dbReference type="NCBIfam" id="NF004397">
    <property type="entry name" value="PRK05755.1"/>
    <property type="match status" value="1"/>
</dbReference>
<dbReference type="GO" id="GO:0003887">
    <property type="term" value="F:DNA-directed DNA polymerase activity"/>
    <property type="evidence" value="ECO:0007669"/>
    <property type="project" value="UniProtKB-UniRule"/>
</dbReference>
<feature type="domain" description="3'-5' exonuclease" evidence="18">
    <location>
        <begin position="330"/>
        <end position="525"/>
    </location>
</feature>
<dbReference type="FunFam" id="3.30.420.10:FF:000026">
    <property type="entry name" value="DNA polymerase I"/>
    <property type="match status" value="1"/>
</dbReference>
<evidence type="ECO:0000256" key="12">
    <source>
        <dbReference type="ARBA" id="ARBA00022932"/>
    </source>
</evidence>
<evidence type="ECO:0000256" key="10">
    <source>
        <dbReference type="ARBA" id="ARBA00022801"/>
    </source>
</evidence>
<keyword evidence="5 17" id="KW-0808">Transferase</keyword>
<dbReference type="InterPro" id="IPR029060">
    <property type="entry name" value="PIN-like_dom_sf"/>
</dbReference>
<dbReference type="InterPro" id="IPR036279">
    <property type="entry name" value="5-3_exonuclease_C_sf"/>
</dbReference>
<dbReference type="GO" id="GO:0003677">
    <property type="term" value="F:DNA binding"/>
    <property type="evidence" value="ECO:0007669"/>
    <property type="project" value="UniProtKB-UniRule"/>
</dbReference>
<comment type="catalytic activity">
    <reaction evidence="15 17">
        <text>DNA(n) + a 2'-deoxyribonucleoside 5'-triphosphate = DNA(n+1) + diphosphate</text>
        <dbReference type="Rhea" id="RHEA:22508"/>
        <dbReference type="Rhea" id="RHEA-COMP:17339"/>
        <dbReference type="Rhea" id="RHEA-COMP:17340"/>
        <dbReference type="ChEBI" id="CHEBI:33019"/>
        <dbReference type="ChEBI" id="CHEBI:61560"/>
        <dbReference type="ChEBI" id="CHEBI:173112"/>
        <dbReference type="EC" id="2.7.7.7"/>
    </reaction>
</comment>
<evidence type="ECO:0000256" key="13">
    <source>
        <dbReference type="ARBA" id="ARBA00023125"/>
    </source>
</evidence>
<dbReference type="InterPro" id="IPR001098">
    <property type="entry name" value="DNA-dir_DNA_pol_A_palm_dom"/>
</dbReference>
<dbReference type="SUPFAM" id="SSF47807">
    <property type="entry name" value="5' to 3' exonuclease, C-terminal subdomain"/>
    <property type="match status" value="1"/>
</dbReference>
<comment type="function">
    <text evidence="17">In addition to polymerase activity, this DNA polymerase exhibits 3'-5' and 5'-3' exonuclease activity.</text>
</comment>
<evidence type="ECO:0000256" key="7">
    <source>
        <dbReference type="ARBA" id="ARBA00022705"/>
    </source>
</evidence>
<dbReference type="GO" id="GO:0006261">
    <property type="term" value="P:DNA-templated DNA replication"/>
    <property type="evidence" value="ECO:0007669"/>
    <property type="project" value="UniProtKB-UniRule"/>
</dbReference>
<dbReference type="SUPFAM" id="SSF88723">
    <property type="entry name" value="PIN domain-like"/>
    <property type="match status" value="1"/>
</dbReference>
<keyword evidence="14 17" id="KW-0234">DNA repair</keyword>
<dbReference type="PROSITE" id="PS00447">
    <property type="entry name" value="DNA_POLYMERASE_A"/>
    <property type="match status" value="1"/>
</dbReference>
<dbReference type="InterPro" id="IPR008918">
    <property type="entry name" value="HhH2"/>
</dbReference>
<dbReference type="EC" id="2.7.7.7" evidence="3 16"/>
<dbReference type="InterPro" id="IPR018320">
    <property type="entry name" value="DNA_polymerase_1"/>
</dbReference>
<dbReference type="Gene3D" id="3.30.70.370">
    <property type="match status" value="1"/>
</dbReference>
<reference evidence="21 22" key="1">
    <citation type="journal article" date="2014" name="Int. J. Syst. Evol. Microbiol.">
        <title>Celeribacter indicus sp. nov., a polycyclic aromatic hydrocarbon-degrading bacterium from deep-sea sediment and reclassification of Huaishuia halophila as Celeribacter halophilus comb. nov.</title>
        <authorList>
            <person name="Lai Q."/>
            <person name="Cao J."/>
            <person name="Yuan J."/>
            <person name="Li F."/>
            <person name="Shao Z."/>
        </authorList>
    </citation>
    <scope>NUCLEOTIDE SEQUENCE [LARGE SCALE GENOMIC DNA]</scope>
    <source>
        <strain evidence="21">P73</strain>
    </source>
</reference>
<dbReference type="SUPFAM" id="SSF53098">
    <property type="entry name" value="Ribonuclease H-like"/>
    <property type="match status" value="1"/>
</dbReference>
<comment type="similarity">
    <text evidence="1 17">Belongs to the DNA polymerase type-A family.</text>
</comment>
<evidence type="ECO:0000256" key="14">
    <source>
        <dbReference type="ARBA" id="ARBA00023204"/>
    </source>
</evidence>
<evidence type="ECO:0000256" key="5">
    <source>
        <dbReference type="ARBA" id="ARBA00022679"/>
    </source>
</evidence>
<dbReference type="CDD" id="cd09859">
    <property type="entry name" value="PIN_53EXO"/>
    <property type="match status" value="1"/>
</dbReference>
<evidence type="ECO:0000313" key="21">
    <source>
        <dbReference type="EMBL" id="AJE45482.1"/>
    </source>
</evidence>
<evidence type="ECO:0000259" key="20">
    <source>
        <dbReference type="SMART" id="SM00482"/>
    </source>
</evidence>
<dbReference type="PANTHER" id="PTHR10133">
    <property type="entry name" value="DNA POLYMERASE I"/>
    <property type="match status" value="1"/>
</dbReference>
<dbReference type="FunFam" id="1.20.1060.10:FF:000001">
    <property type="entry name" value="DNA polymerase I"/>
    <property type="match status" value="1"/>
</dbReference>
<dbReference type="InterPro" id="IPR020045">
    <property type="entry name" value="DNA_polI_H3TH"/>
</dbReference>
<proteinExistence type="inferred from homology"/>
<dbReference type="FunFam" id="1.10.150.20:FF:000003">
    <property type="entry name" value="DNA polymerase I"/>
    <property type="match status" value="1"/>
</dbReference>
<dbReference type="Pfam" id="PF00476">
    <property type="entry name" value="DNA_pol_A"/>
    <property type="match status" value="1"/>
</dbReference>
<evidence type="ECO:0000313" key="22">
    <source>
        <dbReference type="Proteomes" id="UP000031521"/>
    </source>
</evidence>
<feature type="domain" description="DNA-directed DNA polymerase family A palm" evidence="20">
    <location>
        <begin position="694"/>
        <end position="897"/>
    </location>
</feature>
<sequence length="937" mass="102489">MTFGKGSHLHLIDGSAFIFRAYHALPPLTRKSDGLPVGAVSGFCNMLFKYIEDSTGADAPTHAAVVFDKGSHTFRNDLYPAYKANRDAMPEDLRPQIPLTREATRAFNIACLEQDGFEADDIIATLACRARDAGGRVTIISSDKDLMQLVGDGVEMLDAMKNRRIDREGVFEKFGVYPERVVDVQALAGDSIDNVPGAPGIGIKTAALLINEFGDLDTLLARAGEIKQPKRRETLIGKAEQIRLSRDLVSLTCDMPLDYDLDSLEVQEPDAETLLEFLSKMEFRTIVKRISEKMGVEAPAMPDPVQPAHAAHAADAPAAPEARPFDVSAYEKVTTMGALERWIDRIRARGYVAVDTETTSLDEMAAELVGISLCVEPAEACYIPVGHTIGDDDLFGGSNLVDGQLPRAMVLDALKPVLEDASILKIGQNMKYDAKIFARNGVAVAPYDDTMLLSYALHAGLHGHGMDTLSERYLGHTPIPTKELLGSGKSMITFDRVDIAKAVDYAAEDADVTLRLWQLFKPQLHAERVTTVYETLERPLSPVLARMEMAGVKVDRDVLSRMSNAFAQKMAGLEAEIHELAGEPFNVGSPKQLGEILFDRMSLPGGKKGKTGAYATGADILEDLAAEGHDLPARVLDWRQISKLKSTYTDALQGYINPETGRVHTCYVQCGAVTGRLASAEPNLQNIPVRSEEGRRIREAFVAPEGRKLISLDYSQIELRILAHVAGIDSLKQAFRDGLDIHAMTASEMFGVPIEGMDPMVRRQAKAINFGVIYGISGFGLARNLRIPRGEAQGFIDRYFERFPGIRQYMDETVEFAKEHKFVATLFGRKIHTPEIGAKGPQAGFAKRQAINAPIQGSAADIIRRAMIRMPEAIRDLPATMLLQVHDELIFEVDEDACDAVIAVVREVMEGAAEPAVKLDVPIEVDAGIGDTWAAAH</sequence>
<protein>
    <recommendedName>
        <fullName evidence="4 16">DNA polymerase I</fullName>
        <ecNumber evidence="3 16">2.7.7.7</ecNumber>
    </recommendedName>
</protein>
<dbReference type="SUPFAM" id="SSF56672">
    <property type="entry name" value="DNA/RNA polymerases"/>
    <property type="match status" value="1"/>
</dbReference>
<keyword evidence="11 17" id="KW-0269">Exonuclease</keyword>
<evidence type="ECO:0000256" key="2">
    <source>
        <dbReference type="ARBA" id="ARBA00011541"/>
    </source>
</evidence>
<dbReference type="InterPro" id="IPR002562">
    <property type="entry name" value="3'-5'_exonuclease_dom"/>
</dbReference>
<evidence type="ECO:0000256" key="6">
    <source>
        <dbReference type="ARBA" id="ARBA00022695"/>
    </source>
</evidence>
<dbReference type="Pfam" id="PF02739">
    <property type="entry name" value="5_3_exonuc_N"/>
    <property type="match status" value="1"/>
</dbReference>
<dbReference type="InterPro" id="IPR002421">
    <property type="entry name" value="5-3_exonuclease"/>
</dbReference>
<keyword evidence="9 17" id="KW-0227">DNA damage</keyword>
<dbReference type="InterPro" id="IPR019760">
    <property type="entry name" value="DNA-dir_DNA_pol_A_CS"/>
</dbReference>
<dbReference type="InterPro" id="IPR012337">
    <property type="entry name" value="RNaseH-like_sf"/>
</dbReference>
<evidence type="ECO:0000256" key="11">
    <source>
        <dbReference type="ARBA" id="ARBA00022839"/>
    </source>
</evidence>
<dbReference type="Gene3D" id="3.30.420.10">
    <property type="entry name" value="Ribonuclease H-like superfamily/Ribonuclease H"/>
    <property type="match status" value="1"/>
</dbReference>
<dbReference type="GO" id="GO:0008408">
    <property type="term" value="F:3'-5' exonuclease activity"/>
    <property type="evidence" value="ECO:0007669"/>
    <property type="project" value="UniProtKB-UniRule"/>
</dbReference>
<dbReference type="PANTHER" id="PTHR10133:SF27">
    <property type="entry name" value="DNA POLYMERASE NU"/>
    <property type="match status" value="1"/>
</dbReference>
<dbReference type="OrthoDB" id="9806424at2"/>
<dbReference type="InterPro" id="IPR036397">
    <property type="entry name" value="RNaseH_sf"/>
</dbReference>
<evidence type="ECO:0000256" key="1">
    <source>
        <dbReference type="ARBA" id="ARBA00007705"/>
    </source>
</evidence>
<evidence type="ECO:0000256" key="15">
    <source>
        <dbReference type="ARBA" id="ARBA00049244"/>
    </source>
</evidence>
<keyword evidence="22" id="KW-1185">Reference proteome</keyword>
<dbReference type="PRINTS" id="PR00868">
    <property type="entry name" value="DNAPOLI"/>
</dbReference>
<dbReference type="SMART" id="SM00279">
    <property type="entry name" value="HhH2"/>
    <property type="match status" value="1"/>
</dbReference>
<dbReference type="FunFam" id="3.40.50.1010:FF:000001">
    <property type="entry name" value="DNA polymerase I"/>
    <property type="match status" value="1"/>
</dbReference>
<dbReference type="RefSeq" id="WP_043868544.1">
    <property type="nucleotide sequence ID" value="NZ_CP004393.1"/>
</dbReference>
<comment type="subunit">
    <text evidence="2">Single-chain monomer with multiple functions.</text>
</comment>
<keyword evidence="10 17" id="KW-0378">Hydrolase</keyword>
<dbReference type="CDD" id="cd09898">
    <property type="entry name" value="H3TH_53EXO"/>
    <property type="match status" value="1"/>
</dbReference>
<dbReference type="CDD" id="cd08637">
    <property type="entry name" value="DNA_pol_A_pol_I_C"/>
    <property type="match status" value="1"/>
</dbReference>
<name>A0A0B5DZ23_9RHOB</name>
<dbReference type="GO" id="GO:0008409">
    <property type="term" value="F:5'-3' exonuclease activity"/>
    <property type="evidence" value="ECO:0007669"/>
    <property type="project" value="UniProtKB-UniRule"/>
</dbReference>
<dbReference type="Gene3D" id="3.40.50.1010">
    <property type="entry name" value="5'-nuclease"/>
    <property type="match status" value="1"/>
</dbReference>
<dbReference type="STRING" id="1208324.P73_0767"/>
<keyword evidence="7 17" id="KW-0235">DNA replication</keyword>
<evidence type="ECO:0000256" key="16">
    <source>
        <dbReference type="NCBIfam" id="TIGR00593"/>
    </source>
</evidence>
<dbReference type="EMBL" id="CP004393">
    <property type="protein sequence ID" value="AJE45482.1"/>
    <property type="molecule type" value="Genomic_DNA"/>
</dbReference>
<keyword evidence="6 17" id="KW-0548">Nucleotidyltransferase</keyword>
<dbReference type="GO" id="GO:0006302">
    <property type="term" value="P:double-strand break repair"/>
    <property type="evidence" value="ECO:0007669"/>
    <property type="project" value="TreeGrafter"/>
</dbReference>
<dbReference type="Proteomes" id="UP000031521">
    <property type="component" value="Chromosome"/>
</dbReference>
<dbReference type="InterPro" id="IPR020046">
    <property type="entry name" value="5-3_exonucl_a-hlix_arch_N"/>
</dbReference>
<accession>A0A0B5DZ23</accession>
<dbReference type="Gene3D" id="1.10.150.20">
    <property type="entry name" value="5' to 3' exonuclease, C-terminal subdomain"/>
    <property type="match status" value="2"/>
</dbReference>
<keyword evidence="13 17" id="KW-0238">DNA-binding</keyword>
<dbReference type="Gene3D" id="1.20.1060.10">
    <property type="entry name" value="Taq DNA Polymerase, Chain T, domain 4"/>
    <property type="match status" value="1"/>
</dbReference>
<dbReference type="NCBIfam" id="TIGR00593">
    <property type="entry name" value="pola"/>
    <property type="match status" value="1"/>
</dbReference>
<evidence type="ECO:0000256" key="17">
    <source>
        <dbReference type="RuleBase" id="RU004460"/>
    </source>
</evidence>
<dbReference type="Pfam" id="PF01612">
    <property type="entry name" value="DNA_pol_A_exo1"/>
    <property type="match status" value="1"/>
</dbReference>
<feature type="domain" description="5'-3' exonuclease" evidence="19">
    <location>
        <begin position="7"/>
        <end position="267"/>
    </location>
</feature>
<evidence type="ECO:0000259" key="19">
    <source>
        <dbReference type="SMART" id="SM00475"/>
    </source>
</evidence>
<gene>
    <name evidence="17" type="primary">polA</name>
    <name evidence="21" type="ORF">P73_0767</name>
</gene>
<dbReference type="Pfam" id="PF01367">
    <property type="entry name" value="5_3_exonuc"/>
    <property type="match status" value="1"/>
</dbReference>
<evidence type="ECO:0000256" key="3">
    <source>
        <dbReference type="ARBA" id="ARBA00012417"/>
    </source>
</evidence>
<dbReference type="AlphaFoldDB" id="A0A0B5DZ23"/>
<dbReference type="HOGENOM" id="CLU_004675_0_0_5"/>
<dbReference type="FunFam" id="1.10.150.20:FF:000002">
    <property type="entry name" value="DNA polymerase I"/>
    <property type="match status" value="1"/>
</dbReference>
<dbReference type="SMART" id="SM00482">
    <property type="entry name" value="POLAc"/>
    <property type="match status" value="1"/>
</dbReference>
<keyword evidence="8" id="KW-0540">Nuclease</keyword>
<evidence type="ECO:0000256" key="9">
    <source>
        <dbReference type="ARBA" id="ARBA00022763"/>
    </source>
</evidence>
<dbReference type="SMART" id="SM00475">
    <property type="entry name" value="53EXOc"/>
    <property type="match status" value="1"/>
</dbReference>
<organism evidence="21 22">
    <name type="scientific">Celeribacter indicus</name>
    <dbReference type="NCBI Taxonomy" id="1208324"/>
    <lineage>
        <taxon>Bacteria</taxon>
        <taxon>Pseudomonadati</taxon>
        <taxon>Pseudomonadota</taxon>
        <taxon>Alphaproteobacteria</taxon>
        <taxon>Rhodobacterales</taxon>
        <taxon>Roseobacteraceae</taxon>
        <taxon>Celeribacter</taxon>
    </lineage>
</organism>